<dbReference type="Proteomes" id="UP000290572">
    <property type="component" value="Unassembled WGS sequence"/>
</dbReference>
<evidence type="ECO:0000256" key="1">
    <source>
        <dbReference type="SAM" id="MobiDB-lite"/>
    </source>
</evidence>
<keyword evidence="4" id="KW-1185">Reference proteome</keyword>
<sequence length="84" mass="8479">MAVLEASEVVLLVAILELRCLVEAPFLQKTTGSCYEARETGRGRIQGGADGAGAFQGGAGELHGGEDGAEDHHGGADGAGDRQA</sequence>
<feature type="signal peptide" evidence="2">
    <location>
        <begin position="1"/>
        <end position="24"/>
    </location>
</feature>
<keyword evidence="2" id="KW-0732">Signal</keyword>
<feature type="chain" id="PRO_5019796135" description="Secreted protein" evidence="2">
    <location>
        <begin position="25"/>
        <end position="84"/>
    </location>
</feature>
<organism evidence="3 4">
    <name type="scientific">Labeo rohita</name>
    <name type="common">Indian major carp</name>
    <name type="synonym">Cyprinus rohita</name>
    <dbReference type="NCBI Taxonomy" id="84645"/>
    <lineage>
        <taxon>Eukaryota</taxon>
        <taxon>Metazoa</taxon>
        <taxon>Chordata</taxon>
        <taxon>Craniata</taxon>
        <taxon>Vertebrata</taxon>
        <taxon>Euteleostomi</taxon>
        <taxon>Actinopterygii</taxon>
        <taxon>Neopterygii</taxon>
        <taxon>Teleostei</taxon>
        <taxon>Ostariophysi</taxon>
        <taxon>Cypriniformes</taxon>
        <taxon>Cyprinidae</taxon>
        <taxon>Labeoninae</taxon>
        <taxon>Labeonini</taxon>
        <taxon>Labeo</taxon>
    </lineage>
</organism>
<reference evidence="3 4" key="1">
    <citation type="submission" date="2018-03" db="EMBL/GenBank/DDBJ databases">
        <title>Draft genome sequence of Rohu Carp (Labeo rohita).</title>
        <authorList>
            <person name="Das P."/>
            <person name="Kushwaha B."/>
            <person name="Joshi C.G."/>
            <person name="Kumar D."/>
            <person name="Nagpure N.S."/>
            <person name="Sahoo L."/>
            <person name="Das S.P."/>
            <person name="Bit A."/>
            <person name="Patnaik S."/>
            <person name="Meher P.K."/>
            <person name="Jayasankar P."/>
            <person name="Koringa P.G."/>
            <person name="Patel N.V."/>
            <person name="Hinsu A.T."/>
            <person name="Kumar R."/>
            <person name="Pandey M."/>
            <person name="Agarwal S."/>
            <person name="Srivastava S."/>
            <person name="Singh M."/>
            <person name="Iquebal M.A."/>
            <person name="Jaiswal S."/>
            <person name="Angadi U.B."/>
            <person name="Kumar N."/>
            <person name="Raza M."/>
            <person name="Shah T.M."/>
            <person name="Rai A."/>
            <person name="Jena J.K."/>
        </authorList>
    </citation>
    <scope>NUCLEOTIDE SEQUENCE [LARGE SCALE GENOMIC DNA]</scope>
    <source>
        <strain evidence="3">DASCIFA01</strain>
        <tissue evidence="3">Testis</tissue>
    </source>
</reference>
<protein>
    <recommendedName>
        <fullName evidence="5">Secreted protein</fullName>
    </recommendedName>
</protein>
<evidence type="ECO:0000256" key="2">
    <source>
        <dbReference type="SAM" id="SignalP"/>
    </source>
</evidence>
<dbReference type="EMBL" id="QBIY01012243">
    <property type="protein sequence ID" value="RXN26161.1"/>
    <property type="molecule type" value="Genomic_DNA"/>
</dbReference>
<comment type="caution">
    <text evidence="3">The sequence shown here is derived from an EMBL/GenBank/DDBJ whole genome shotgun (WGS) entry which is preliminary data.</text>
</comment>
<proteinExistence type="predicted"/>
<accession>A0A498N053</accession>
<evidence type="ECO:0008006" key="5">
    <source>
        <dbReference type="Google" id="ProtNLM"/>
    </source>
</evidence>
<evidence type="ECO:0000313" key="4">
    <source>
        <dbReference type="Proteomes" id="UP000290572"/>
    </source>
</evidence>
<feature type="region of interest" description="Disordered" evidence="1">
    <location>
        <begin position="45"/>
        <end position="84"/>
    </location>
</feature>
<dbReference type="AlphaFoldDB" id="A0A498N053"/>
<evidence type="ECO:0000313" key="3">
    <source>
        <dbReference type="EMBL" id="RXN26161.1"/>
    </source>
</evidence>
<feature type="compositionally biased region" description="Gly residues" evidence="1">
    <location>
        <begin position="45"/>
        <end position="62"/>
    </location>
</feature>
<feature type="compositionally biased region" description="Basic and acidic residues" evidence="1">
    <location>
        <begin position="63"/>
        <end position="84"/>
    </location>
</feature>
<gene>
    <name evidence="3" type="ORF">ROHU_021095</name>
</gene>
<name>A0A498N053_LABRO</name>